<dbReference type="Proteomes" id="UP001595767">
    <property type="component" value="Unassembled WGS sequence"/>
</dbReference>
<dbReference type="EMBL" id="JBHSBA010000016">
    <property type="protein sequence ID" value="MFC4128854.1"/>
    <property type="molecule type" value="Genomic_DNA"/>
</dbReference>
<dbReference type="RefSeq" id="WP_378554722.1">
    <property type="nucleotide sequence ID" value="NZ_JBHSBA010000016.1"/>
</dbReference>
<proteinExistence type="predicted"/>
<comment type="caution">
    <text evidence="1">The sequence shown here is derived from an EMBL/GenBank/DDBJ whole genome shotgun (WGS) entry which is preliminary data.</text>
</comment>
<evidence type="ECO:0000313" key="1">
    <source>
        <dbReference type="EMBL" id="MFC4128854.1"/>
    </source>
</evidence>
<sequence length="81" mass="8633">MNDKVTTMICGCCIAPISQIPADWATARRIRSGTVKVGRVPTNRCDDCVGHDVYRAPCVPADFTAPRCSCGCADTEQVDAA</sequence>
<accession>A0ABV8LDN3</accession>
<protein>
    <recommendedName>
        <fullName evidence="3">Bowman-Birk serine protease inhibitors family domain-containing protein</fullName>
    </recommendedName>
</protein>
<organism evidence="1 2">
    <name type="scientific">Nocardia rhizosphaerae</name>
    <dbReference type="NCBI Taxonomy" id="1691571"/>
    <lineage>
        <taxon>Bacteria</taxon>
        <taxon>Bacillati</taxon>
        <taxon>Actinomycetota</taxon>
        <taxon>Actinomycetes</taxon>
        <taxon>Mycobacteriales</taxon>
        <taxon>Nocardiaceae</taxon>
        <taxon>Nocardia</taxon>
    </lineage>
</organism>
<keyword evidence="2" id="KW-1185">Reference proteome</keyword>
<evidence type="ECO:0000313" key="2">
    <source>
        <dbReference type="Proteomes" id="UP001595767"/>
    </source>
</evidence>
<gene>
    <name evidence="1" type="ORF">ACFOW8_28365</name>
</gene>
<name>A0ABV8LDN3_9NOCA</name>
<reference evidence="2" key="1">
    <citation type="journal article" date="2019" name="Int. J. Syst. Evol. Microbiol.">
        <title>The Global Catalogue of Microorganisms (GCM) 10K type strain sequencing project: providing services to taxonomists for standard genome sequencing and annotation.</title>
        <authorList>
            <consortium name="The Broad Institute Genomics Platform"/>
            <consortium name="The Broad Institute Genome Sequencing Center for Infectious Disease"/>
            <person name="Wu L."/>
            <person name="Ma J."/>
        </authorList>
    </citation>
    <scope>NUCLEOTIDE SEQUENCE [LARGE SCALE GENOMIC DNA]</scope>
    <source>
        <strain evidence="2">CGMCC 4.7204</strain>
    </source>
</reference>
<evidence type="ECO:0008006" key="3">
    <source>
        <dbReference type="Google" id="ProtNLM"/>
    </source>
</evidence>